<comment type="caution">
    <text evidence="1">The sequence shown here is derived from an EMBL/GenBank/DDBJ whole genome shotgun (WGS) entry which is preliminary data.</text>
</comment>
<evidence type="ECO:0000313" key="1">
    <source>
        <dbReference type="EMBL" id="HDP15735.1"/>
    </source>
</evidence>
<name>A0A7C1CEY2_9CREN</name>
<gene>
    <name evidence="1" type="ORF">ENN26_08215</name>
</gene>
<reference evidence="1" key="1">
    <citation type="journal article" date="2020" name="mSystems">
        <title>Genome- and Community-Level Interaction Insights into Carbon Utilization and Element Cycling Functions of Hydrothermarchaeota in Hydrothermal Sediment.</title>
        <authorList>
            <person name="Zhou Z."/>
            <person name="Liu Y."/>
            <person name="Xu W."/>
            <person name="Pan J."/>
            <person name="Luo Z.H."/>
            <person name="Li M."/>
        </authorList>
    </citation>
    <scope>NUCLEOTIDE SEQUENCE [LARGE SCALE GENOMIC DNA]</scope>
    <source>
        <strain evidence="1">SpSt-116</strain>
    </source>
</reference>
<dbReference type="EMBL" id="DSAY01000148">
    <property type="protein sequence ID" value="HDP15735.1"/>
    <property type="molecule type" value="Genomic_DNA"/>
</dbReference>
<protein>
    <submittedName>
        <fullName evidence="1">Uncharacterized protein</fullName>
    </submittedName>
</protein>
<proteinExistence type="predicted"/>
<organism evidence="1">
    <name type="scientific">Thermofilum adornatum</name>
    <dbReference type="NCBI Taxonomy" id="1365176"/>
    <lineage>
        <taxon>Archaea</taxon>
        <taxon>Thermoproteota</taxon>
        <taxon>Thermoprotei</taxon>
        <taxon>Thermofilales</taxon>
        <taxon>Thermofilaceae</taxon>
        <taxon>Thermofilum</taxon>
    </lineage>
</organism>
<dbReference type="AlphaFoldDB" id="A0A7C1CEY2"/>
<accession>A0A7C1CEY2</accession>
<sequence>MENKPENISKEWFTVIKLPILKIAIGDQVFLFSPTRRINTPSELFKVLKEDAWRIIDSEKPYQAKFFETARLFDYLSGQEATISVAVLIAEAGWKQRKEKARQIPINFHVTLHDKIWNKEKEITSQSLIEVYSLKAEVRIVPSQGAPGYQEEVIIEGKKLVRLHGLFATYNEPFTSEDDPIFYEVLRQTKNNSTVIP</sequence>